<proteinExistence type="predicted"/>
<dbReference type="Proteomes" id="UP001341840">
    <property type="component" value="Unassembled WGS sequence"/>
</dbReference>
<evidence type="ECO:0000313" key="3">
    <source>
        <dbReference type="Proteomes" id="UP001341840"/>
    </source>
</evidence>
<sequence length="204" mass="21716">MNEGSSSNQVNKPSSSGFARKPKQLVKQNSGRTNKSRLHVTGLFQNTQADNSTKQGKDVSDPLANNNGAKATNSIPSLQKPAKKNLHKRHRPPSLQNSPVEASKDLTVRGSQSPNGQTHQDLAPQNPLGEQLQTITKSAKPPISTAMVHPSTVTDKNQLTATSSNLPGVLSHPLTISNGMSEAATVATNDEVHCYAQAQEQSQA</sequence>
<name>A0ABU6YGR8_9FABA</name>
<feature type="region of interest" description="Disordered" evidence="1">
    <location>
        <begin position="1"/>
        <end position="125"/>
    </location>
</feature>
<reference evidence="2 3" key="1">
    <citation type="journal article" date="2023" name="Plants (Basel)">
        <title>Bridging the Gap: Combining Genomics and Transcriptomics Approaches to Understand Stylosanthes scabra, an Orphan Legume from the Brazilian Caatinga.</title>
        <authorList>
            <person name="Ferreira-Neto J.R.C."/>
            <person name="da Silva M.D."/>
            <person name="Binneck E."/>
            <person name="de Melo N.F."/>
            <person name="da Silva R.H."/>
            <person name="de Melo A.L.T.M."/>
            <person name="Pandolfi V."/>
            <person name="Bustamante F.O."/>
            <person name="Brasileiro-Vidal A.C."/>
            <person name="Benko-Iseppon A.M."/>
        </authorList>
    </citation>
    <scope>NUCLEOTIDE SEQUENCE [LARGE SCALE GENOMIC DNA]</scope>
    <source>
        <tissue evidence="2">Leaves</tissue>
    </source>
</reference>
<evidence type="ECO:0000256" key="1">
    <source>
        <dbReference type="SAM" id="MobiDB-lite"/>
    </source>
</evidence>
<feature type="compositionally biased region" description="Polar residues" evidence="1">
    <location>
        <begin position="109"/>
        <end position="120"/>
    </location>
</feature>
<feature type="compositionally biased region" description="Polar residues" evidence="1">
    <location>
        <begin position="43"/>
        <end position="54"/>
    </location>
</feature>
<feature type="compositionally biased region" description="Basic residues" evidence="1">
    <location>
        <begin position="81"/>
        <end position="92"/>
    </location>
</feature>
<keyword evidence="3" id="KW-1185">Reference proteome</keyword>
<comment type="caution">
    <text evidence="2">The sequence shown here is derived from an EMBL/GenBank/DDBJ whole genome shotgun (WGS) entry which is preliminary data.</text>
</comment>
<evidence type="ECO:0000313" key="2">
    <source>
        <dbReference type="EMBL" id="MED6209115.1"/>
    </source>
</evidence>
<gene>
    <name evidence="2" type="ORF">PIB30_051554</name>
</gene>
<feature type="compositionally biased region" description="Low complexity" evidence="1">
    <location>
        <begin position="1"/>
        <end position="16"/>
    </location>
</feature>
<organism evidence="2 3">
    <name type="scientific">Stylosanthes scabra</name>
    <dbReference type="NCBI Taxonomy" id="79078"/>
    <lineage>
        <taxon>Eukaryota</taxon>
        <taxon>Viridiplantae</taxon>
        <taxon>Streptophyta</taxon>
        <taxon>Embryophyta</taxon>
        <taxon>Tracheophyta</taxon>
        <taxon>Spermatophyta</taxon>
        <taxon>Magnoliopsida</taxon>
        <taxon>eudicotyledons</taxon>
        <taxon>Gunneridae</taxon>
        <taxon>Pentapetalae</taxon>
        <taxon>rosids</taxon>
        <taxon>fabids</taxon>
        <taxon>Fabales</taxon>
        <taxon>Fabaceae</taxon>
        <taxon>Papilionoideae</taxon>
        <taxon>50 kb inversion clade</taxon>
        <taxon>dalbergioids sensu lato</taxon>
        <taxon>Dalbergieae</taxon>
        <taxon>Pterocarpus clade</taxon>
        <taxon>Stylosanthes</taxon>
    </lineage>
</organism>
<feature type="compositionally biased region" description="Polar residues" evidence="1">
    <location>
        <begin position="63"/>
        <end position="77"/>
    </location>
</feature>
<protein>
    <submittedName>
        <fullName evidence="2">Uncharacterized protein</fullName>
    </submittedName>
</protein>
<dbReference type="EMBL" id="JASCZI010242021">
    <property type="protein sequence ID" value="MED6209115.1"/>
    <property type="molecule type" value="Genomic_DNA"/>
</dbReference>
<accession>A0ABU6YGR8</accession>